<accession>A0ABR3IT01</accession>
<keyword evidence="2" id="KW-1185">Reference proteome</keyword>
<name>A0ABR3IT01_9AGAR</name>
<gene>
    <name evidence="1" type="ORF">HGRIS_012645</name>
</gene>
<dbReference type="EMBL" id="JASNQZ010000015">
    <property type="protein sequence ID" value="KAL0946422.1"/>
    <property type="molecule type" value="Genomic_DNA"/>
</dbReference>
<reference evidence="2" key="1">
    <citation type="submission" date="2024-06" db="EMBL/GenBank/DDBJ databases">
        <title>Multi-omics analyses provide insights into the biosynthesis of the anticancer antibiotic pleurotin in Hohenbuehelia grisea.</title>
        <authorList>
            <person name="Weaver J.A."/>
            <person name="Alberti F."/>
        </authorList>
    </citation>
    <scope>NUCLEOTIDE SEQUENCE [LARGE SCALE GENOMIC DNA]</scope>
    <source>
        <strain evidence="2">T-177</strain>
    </source>
</reference>
<protein>
    <submittedName>
        <fullName evidence="1">Uncharacterized protein</fullName>
    </submittedName>
</protein>
<organism evidence="1 2">
    <name type="scientific">Hohenbuehelia grisea</name>
    <dbReference type="NCBI Taxonomy" id="104357"/>
    <lineage>
        <taxon>Eukaryota</taxon>
        <taxon>Fungi</taxon>
        <taxon>Dikarya</taxon>
        <taxon>Basidiomycota</taxon>
        <taxon>Agaricomycotina</taxon>
        <taxon>Agaricomycetes</taxon>
        <taxon>Agaricomycetidae</taxon>
        <taxon>Agaricales</taxon>
        <taxon>Pleurotineae</taxon>
        <taxon>Pleurotaceae</taxon>
        <taxon>Hohenbuehelia</taxon>
    </lineage>
</organism>
<evidence type="ECO:0000313" key="1">
    <source>
        <dbReference type="EMBL" id="KAL0946422.1"/>
    </source>
</evidence>
<sequence length="141" mass="16044">MWLYDKVFDNGASYTTPSHHLAHSLAIAPKRRLTIPYTPAPKRSVFTLQQRSDKEFNERKARIPLSEDLYTFDFPSHHCDASCSVSPSMICLYARNPKAKRTFSCSRFQASASESGSLCAPSVLFDIAHWHKHAVWSTIRL</sequence>
<dbReference type="Proteomes" id="UP001556367">
    <property type="component" value="Unassembled WGS sequence"/>
</dbReference>
<proteinExistence type="predicted"/>
<comment type="caution">
    <text evidence="1">The sequence shown here is derived from an EMBL/GenBank/DDBJ whole genome shotgun (WGS) entry which is preliminary data.</text>
</comment>
<evidence type="ECO:0000313" key="2">
    <source>
        <dbReference type="Proteomes" id="UP001556367"/>
    </source>
</evidence>